<dbReference type="Gene3D" id="2.40.50.140">
    <property type="entry name" value="Nucleic acid-binding proteins"/>
    <property type="match status" value="1"/>
</dbReference>
<dbReference type="GO" id="GO:0071035">
    <property type="term" value="P:nuclear polyadenylation-dependent rRNA catabolic process"/>
    <property type="evidence" value="ECO:0007669"/>
    <property type="project" value="TreeGrafter"/>
</dbReference>
<dbReference type="GO" id="GO:0071038">
    <property type="term" value="P:TRAMP-dependent tRNA surveillance pathway"/>
    <property type="evidence" value="ECO:0007669"/>
    <property type="project" value="TreeGrafter"/>
</dbReference>
<dbReference type="InterPro" id="IPR049469">
    <property type="entry name" value="RRP40_KH-I"/>
</dbReference>
<dbReference type="AlphaFoldDB" id="A0A7S3YEE1"/>
<dbReference type="SUPFAM" id="SSF54791">
    <property type="entry name" value="Eukaryotic type KH-domain (KH-domain type I)"/>
    <property type="match status" value="1"/>
</dbReference>
<dbReference type="InterPro" id="IPR026699">
    <property type="entry name" value="Exosome_RNA_bind1/RRP40/RRP4"/>
</dbReference>
<dbReference type="GO" id="GO:0000176">
    <property type="term" value="C:nuclear exosome (RNase complex)"/>
    <property type="evidence" value="ECO:0007669"/>
    <property type="project" value="TreeGrafter"/>
</dbReference>
<accession>A0A7S3YEE1</accession>
<dbReference type="CDD" id="cd05790">
    <property type="entry name" value="S1_Rrp40"/>
    <property type="match status" value="1"/>
</dbReference>
<dbReference type="CDD" id="cd22526">
    <property type="entry name" value="KH-I_Rrp40"/>
    <property type="match status" value="1"/>
</dbReference>
<dbReference type="EMBL" id="HBIV01004883">
    <property type="protein sequence ID" value="CAE0649104.1"/>
    <property type="molecule type" value="Transcribed_RNA"/>
</dbReference>
<evidence type="ECO:0000256" key="5">
    <source>
        <dbReference type="ARBA" id="ARBA00022552"/>
    </source>
</evidence>
<sequence length="220" mass="24823">MLLDLRIADLRYNSEIPDGTTNIISTRYGILKRTQNRVWVDNYQKRYIASAGDWVIGVIVEKHTENFKVDIGEVHPAILPSLSFEGATKRNRPNLDVGTLMYCMVVMANKHMETELSCISPYVKKEWVTGQGLYGQLKDGYAFECPLRLSRSLTNPKCFVLNCLGELLKFEVAVGLNGKVWVNSGSEIETILITNAILNSEFMNDAQTENMIQLLVQRAS</sequence>
<dbReference type="InterPro" id="IPR037319">
    <property type="entry name" value="Rrp40_S1"/>
</dbReference>
<dbReference type="GO" id="GO:0003723">
    <property type="term" value="F:RNA binding"/>
    <property type="evidence" value="ECO:0007669"/>
    <property type="project" value="UniProtKB-KW"/>
</dbReference>
<dbReference type="PANTHER" id="PTHR21321:SF1">
    <property type="entry name" value="EXOSOME COMPLEX COMPONENT RRP40"/>
    <property type="match status" value="1"/>
</dbReference>
<comment type="similarity">
    <text evidence="3">Belongs to the RRP40 family.</text>
</comment>
<evidence type="ECO:0000256" key="1">
    <source>
        <dbReference type="ARBA" id="ARBA00004496"/>
    </source>
</evidence>
<comment type="subcellular location">
    <subcellularLocation>
        <location evidence="1">Cytoplasm</location>
    </subcellularLocation>
    <subcellularLocation>
        <location evidence="2">Nucleus</location>
        <location evidence="2">Nucleolus</location>
    </subcellularLocation>
</comment>
<dbReference type="GO" id="GO:0071034">
    <property type="term" value="P:CUT catabolic process"/>
    <property type="evidence" value="ECO:0007669"/>
    <property type="project" value="TreeGrafter"/>
</dbReference>
<dbReference type="Pfam" id="PF21262">
    <property type="entry name" value="RRP40_S1"/>
    <property type="match status" value="1"/>
</dbReference>
<evidence type="ECO:0000256" key="8">
    <source>
        <dbReference type="ARBA" id="ARBA00023242"/>
    </source>
</evidence>
<evidence type="ECO:0000256" key="6">
    <source>
        <dbReference type="ARBA" id="ARBA00022835"/>
    </source>
</evidence>
<name>A0A7S3YEE1_9EUKA</name>
<keyword evidence="4" id="KW-0963">Cytoplasm</keyword>
<dbReference type="GO" id="GO:0000177">
    <property type="term" value="C:cytoplasmic exosome (RNase complex)"/>
    <property type="evidence" value="ECO:0007669"/>
    <property type="project" value="TreeGrafter"/>
</dbReference>
<keyword evidence="6" id="KW-0271">Exosome</keyword>
<dbReference type="GO" id="GO:0000467">
    <property type="term" value="P:exonucleolytic trimming to generate mature 3'-end of 5.8S rRNA from tricistronic rRNA transcript (SSU-rRNA, 5.8S rRNA, LSU-rRNA)"/>
    <property type="evidence" value="ECO:0007669"/>
    <property type="project" value="TreeGrafter"/>
</dbReference>
<dbReference type="GO" id="GO:0071051">
    <property type="term" value="P:poly(A)-dependent snoRNA 3'-end processing"/>
    <property type="evidence" value="ECO:0007669"/>
    <property type="project" value="TreeGrafter"/>
</dbReference>
<dbReference type="GO" id="GO:0034475">
    <property type="term" value="P:U4 snRNA 3'-end processing"/>
    <property type="evidence" value="ECO:0007669"/>
    <property type="project" value="TreeGrafter"/>
</dbReference>
<dbReference type="InterPro" id="IPR036612">
    <property type="entry name" value="KH_dom_type_1_sf"/>
</dbReference>
<gene>
    <name evidence="11" type="ORF">LGLO00237_LOCUS3451</name>
</gene>
<evidence type="ECO:0000256" key="7">
    <source>
        <dbReference type="ARBA" id="ARBA00022884"/>
    </source>
</evidence>
<proteinExistence type="inferred from homology"/>
<dbReference type="GO" id="GO:0005730">
    <property type="term" value="C:nucleolus"/>
    <property type="evidence" value="ECO:0007669"/>
    <property type="project" value="UniProtKB-SubCell"/>
</dbReference>
<evidence type="ECO:0000313" key="11">
    <source>
        <dbReference type="EMBL" id="CAE0649104.1"/>
    </source>
</evidence>
<keyword evidence="5" id="KW-0698">rRNA processing</keyword>
<dbReference type="GO" id="GO:0010468">
    <property type="term" value="P:regulation of gene expression"/>
    <property type="evidence" value="ECO:0007669"/>
    <property type="project" value="UniProtKB-ARBA"/>
</dbReference>
<organism evidence="11">
    <name type="scientific">Lotharella globosa</name>
    <dbReference type="NCBI Taxonomy" id="91324"/>
    <lineage>
        <taxon>Eukaryota</taxon>
        <taxon>Sar</taxon>
        <taxon>Rhizaria</taxon>
        <taxon>Cercozoa</taxon>
        <taxon>Chlorarachniophyceae</taxon>
        <taxon>Lotharella</taxon>
    </lineage>
</organism>
<dbReference type="FunFam" id="2.40.50.140:FF:000112">
    <property type="entry name" value="Exosome complex component RRP40"/>
    <property type="match status" value="1"/>
</dbReference>
<dbReference type="InterPro" id="IPR012340">
    <property type="entry name" value="NA-bd_OB-fold"/>
</dbReference>
<dbReference type="Pfam" id="PF15985">
    <property type="entry name" value="KH_6"/>
    <property type="match status" value="1"/>
</dbReference>
<dbReference type="FunFam" id="3.30.1370.10:FF:000038">
    <property type="entry name" value="exosome complex component RRP40"/>
    <property type="match status" value="1"/>
</dbReference>
<dbReference type="InterPro" id="IPR004088">
    <property type="entry name" value="KH_dom_type_1"/>
</dbReference>
<dbReference type="SUPFAM" id="SSF50249">
    <property type="entry name" value="Nucleic acid-binding proteins"/>
    <property type="match status" value="1"/>
</dbReference>
<evidence type="ECO:0000256" key="9">
    <source>
        <dbReference type="ARBA" id="ARBA00030615"/>
    </source>
</evidence>
<evidence type="ECO:0000256" key="3">
    <source>
        <dbReference type="ARBA" id="ARBA00007841"/>
    </source>
</evidence>
<keyword evidence="8" id="KW-0539">Nucleus</keyword>
<protein>
    <recommendedName>
        <fullName evidence="9">Ribosomal RNA-processing protein 40</fullName>
    </recommendedName>
</protein>
<reference evidence="11" key="1">
    <citation type="submission" date="2021-01" db="EMBL/GenBank/DDBJ databases">
        <authorList>
            <person name="Corre E."/>
            <person name="Pelletier E."/>
            <person name="Niang G."/>
            <person name="Scheremetjew M."/>
            <person name="Finn R."/>
            <person name="Kale V."/>
            <person name="Holt S."/>
            <person name="Cochrane G."/>
            <person name="Meng A."/>
            <person name="Brown T."/>
            <person name="Cohen L."/>
        </authorList>
    </citation>
    <scope>NUCLEOTIDE SEQUENCE</scope>
    <source>
        <strain evidence="11">CCCM811</strain>
    </source>
</reference>
<evidence type="ECO:0000256" key="2">
    <source>
        <dbReference type="ARBA" id="ARBA00004604"/>
    </source>
</evidence>
<dbReference type="PANTHER" id="PTHR21321">
    <property type="entry name" value="PNAS-3 RELATED"/>
    <property type="match status" value="1"/>
</dbReference>
<dbReference type="Gene3D" id="3.30.1370.10">
    <property type="entry name" value="K Homology domain, type 1"/>
    <property type="match status" value="1"/>
</dbReference>
<feature type="domain" description="K Homology" evidence="10">
    <location>
        <begin position="140"/>
        <end position="187"/>
    </location>
</feature>
<keyword evidence="7" id="KW-0694">RNA-binding</keyword>
<evidence type="ECO:0000259" key="10">
    <source>
        <dbReference type="Pfam" id="PF15985"/>
    </source>
</evidence>
<evidence type="ECO:0000256" key="4">
    <source>
        <dbReference type="ARBA" id="ARBA00022490"/>
    </source>
</evidence>